<organism evidence="2 3">
    <name type="scientific">Colletotrichum plurivorum</name>
    <dbReference type="NCBI Taxonomy" id="2175906"/>
    <lineage>
        <taxon>Eukaryota</taxon>
        <taxon>Fungi</taxon>
        <taxon>Dikarya</taxon>
        <taxon>Ascomycota</taxon>
        <taxon>Pezizomycotina</taxon>
        <taxon>Sordariomycetes</taxon>
        <taxon>Hypocreomycetidae</taxon>
        <taxon>Glomerellales</taxon>
        <taxon>Glomerellaceae</taxon>
        <taxon>Colletotrichum</taxon>
        <taxon>Colletotrichum orchidearum species complex</taxon>
    </lineage>
</organism>
<dbReference type="Gene3D" id="3.50.50.60">
    <property type="entry name" value="FAD/NAD(P)-binding domain"/>
    <property type="match status" value="1"/>
</dbReference>
<dbReference type="GO" id="GO:0005737">
    <property type="term" value="C:cytoplasm"/>
    <property type="evidence" value="ECO:0007669"/>
    <property type="project" value="TreeGrafter"/>
</dbReference>
<sequence length="526" mass="57252">MLVITSINSSEIRTDDVLKIVLSQDPGVPNTNRSISYWQIPPLKGIADHQSEQLPAEADIVIIGSGLTGTSVAWHLSKEHNSSRPLRIAMVEARQACSGATGRNGGQIRPAPYLDHFSFKEDFSDQEAVKITKFQIAHVEALLSAANSLPEEGRQAAEARTVDSIDAFFNEEEWKSVVKMHEDLKKELPEVAREFTVLEKDEARKISFLHETVGAMAGSEKMSGAIWAYRFVTHALKSLLDENNNFTLDTNTTANNVSSVTDPSVPFNYKVSTSRGDILTNNVVHATNAYVPHLVPGLRGVIGGELLHISAQLGGSGLPKPFSCRGTESSCSAAAPGVIWDDDVENPANASFFSDSGPLIHSTASYLSGALPNYFGAENWGAERTDFPQPEDGDVWPGRIKGVWVGIESRSSHYRPCVGRLPETVTTRPAKNAESGGEWVASGYDGEGMTFAWLSGRALSQMIAVGSAGGNETDAVPEWFPQSFLITQQRLDEQESSSESEGKSTSLFVDKRIAAFWLLAMVLFFW</sequence>
<gene>
    <name evidence="2" type="ORF">CPLU01_04862</name>
</gene>
<evidence type="ECO:0000313" key="2">
    <source>
        <dbReference type="EMBL" id="KAF6834577.1"/>
    </source>
</evidence>
<dbReference type="EMBL" id="WIGO01000047">
    <property type="protein sequence ID" value="KAF6834577.1"/>
    <property type="molecule type" value="Genomic_DNA"/>
</dbReference>
<dbReference type="Proteomes" id="UP000654918">
    <property type="component" value="Unassembled WGS sequence"/>
</dbReference>
<keyword evidence="3" id="KW-1185">Reference proteome</keyword>
<dbReference type="PANTHER" id="PTHR13847:SF213">
    <property type="entry name" value="DEPENDENT OXIDOREDUCTASE, PUTATIVE-RELATED"/>
    <property type="match status" value="1"/>
</dbReference>
<comment type="caution">
    <text evidence="2">The sequence shown here is derived from an EMBL/GenBank/DDBJ whole genome shotgun (WGS) entry which is preliminary data.</text>
</comment>
<dbReference type="AlphaFoldDB" id="A0A8H6KN36"/>
<dbReference type="PANTHER" id="PTHR13847">
    <property type="entry name" value="SARCOSINE DEHYDROGENASE-RELATED"/>
    <property type="match status" value="1"/>
</dbReference>
<proteinExistence type="predicted"/>
<reference evidence="2" key="1">
    <citation type="journal article" date="2020" name="Phytopathology">
        <title>Genome Sequence Resources of Colletotrichum truncatum, C. plurivorum, C. musicola, and C. sojae: Four Species Pathogenic to Soybean (Glycine max).</title>
        <authorList>
            <person name="Rogerio F."/>
            <person name="Boufleur T.R."/>
            <person name="Ciampi-Guillardi M."/>
            <person name="Sukno S.A."/>
            <person name="Thon M.R."/>
            <person name="Massola Junior N.S."/>
            <person name="Baroncelli R."/>
        </authorList>
    </citation>
    <scope>NUCLEOTIDE SEQUENCE</scope>
    <source>
        <strain evidence="2">LFN00145</strain>
    </source>
</reference>
<evidence type="ECO:0000313" key="3">
    <source>
        <dbReference type="Proteomes" id="UP000654918"/>
    </source>
</evidence>
<feature type="domain" description="FAD dependent oxidoreductase" evidence="1">
    <location>
        <begin position="59"/>
        <end position="462"/>
    </location>
</feature>
<dbReference type="SUPFAM" id="SSF51905">
    <property type="entry name" value="FAD/NAD(P)-binding domain"/>
    <property type="match status" value="1"/>
</dbReference>
<protein>
    <recommendedName>
        <fullName evidence="1">FAD dependent oxidoreductase domain-containing protein</fullName>
    </recommendedName>
</protein>
<name>A0A8H6KN36_9PEZI</name>
<dbReference type="InterPro" id="IPR036188">
    <property type="entry name" value="FAD/NAD-bd_sf"/>
</dbReference>
<accession>A0A8H6KN36</accession>
<evidence type="ECO:0000259" key="1">
    <source>
        <dbReference type="Pfam" id="PF01266"/>
    </source>
</evidence>
<dbReference type="InterPro" id="IPR006076">
    <property type="entry name" value="FAD-dep_OxRdtase"/>
</dbReference>
<dbReference type="Pfam" id="PF01266">
    <property type="entry name" value="DAO"/>
    <property type="match status" value="1"/>
</dbReference>
<dbReference type="Gene3D" id="3.30.9.10">
    <property type="entry name" value="D-Amino Acid Oxidase, subunit A, domain 2"/>
    <property type="match status" value="1"/>
</dbReference>